<dbReference type="AlphaFoldDB" id="A0A7J6XR94"/>
<dbReference type="Gene3D" id="2.120.10.10">
    <property type="match status" value="1"/>
</dbReference>
<feature type="domain" description="Sialidase" evidence="1">
    <location>
        <begin position="129"/>
        <end position="307"/>
    </location>
</feature>
<sequence>MGLFQLRRGIHLLHPLVSTGGVIAAFAEGHMDAEYQGGQLIKPFSSDVVAGYIDPAWNWSTVVGEVNKRYMEGTHRAWCSGGRGEFGCCAPPHNNHEGQRSISSCGRLGCVLRRWVLEGGRFGAETGCGWCHESHGWQAEWTDRMGRPQTTPETDLFCFSQGERTEFIASGGSGVVMEDGTLVFPQMAVNEAEDVCSMIICLTDSGSAWALSEYISPAKCLNPHVTEWEGSLLMIVDCENGQRVYESRDMGTAWTEAIGTLSAVWVNARSGVSQKESLRVDALITATIEERKVMLYTQRGYASGKKRATAF</sequence>
<evidence type="ECO:0000313" key="3">
    <source>
        <dbReference type="Proteomes" id="UP000583944"/>
    </source>
</evidence>
<gene>
    <name evidence="2" type="ORF">ECC02_010714</name>
</gene>
<dbReference type="Pfam" id="PF13859">
    <property type="entry name" value="BNR_3"/>
    <property type="match status" value="1"/>
</dbReference>
<dbReference type="SUPFAM" id="SSF50939">
    <property type="entry name" value="Sialidases"/>
    <property type="match status" value="1"/>
</dbReference>
<dbReference type="InterPro" id="IPR008377">
    <property type="entry name" value="Sialidase_trypan"/>
</dbReference>
<dbReference type="InterPro" id="IPR011040">
    <property type="entry name" value="Sialidase"/>
</dbReference>
<dbReference type="PRINTS" id="PR01803">
    <property type="entry name" value="TCSIALIDASE"/>
</dbReference>
<reference evidence="2 3" key="1">
    <citation type="journal article" date="2019" name="Genome Biol. Evol.">
        <title>Nanopore Sequencing Significantly Improves Genome Assembly of the Protozoan Parasite Trypanosoma cruzi.</title>
        <authorList>
            <person name="Diaz-Viraque F."/>
            <person name="Pita S."/>
            <person name="Greif G."/>
            <person name="de Souza R.C.M."/>
            <person name="Iraola G."/>
            <person name="Robello C."/>
        </authorList>
    </citation>
    <scope>NUCLEOTIDE SEQUENCE [LARGE SCALE GENOMIC DNA]</scope>
    <source>
        <strain evidence="2 3">Berenice</strain>
    </source>
</reference>
<dbReference type="EMBL" id="JABDHM010000197">
    <property type="protein sequence ID" value="KAF5216520.1"/>
    <property type="molecule type" value="Genomic_DNA"/>
</dbReference>
<evidence type="ECO:0000313" key="2">
    <source>
        <dbReference type="EMBL" id="KAF5216520.1"/>
    </source>
</evidence>
<protein>
    <submittedName>
        <fullName evidence="2">BNR repeat-like domain</fullName>
    </submittedName>
</protein>
<dbReference type="CDD" id="cd15482">
    <property type="entry name" value="Sialidase_non-viral"/>
    <property type="match status" value="1"/>
</dbReference>
<proteinExistence type="predicted"/>
<organism evidence="2 3">
    <name type="scientific">Trypanosoma cruzi</name>
    <dbReference type="NCBI Taxonomy" id="5693"/>
    <lineage>
        <taxon>Eukaryota</taxon>
        <taxon>Discoba</taxon>
        <taxon>Euglenozoa</taxon>
        <taxon>Kinetoplastea</taxon>
        <taxon>Metakinetoplastina</taxon>
        <taxon>Trypanosomatida</taxon>
        <taxon>Trypanosomatidae</taxon>
        <taxon>Trypanosoma</taxon>
        <taxon>Schizotrypanum</taxon>
    </lineage>
</organism>
<comment type="caution">
    <text evidence="2">The sequence shown here is derived from an EMBL/GenBank/DDBJ whole genome shotgun (WGS) entry which is preliminary data.</text>
</comment>
<name>A0A7J6XR94_TRYCR</name>
<dbReference type="Proteomes" id="UP000583944">
    <property type="component" value="Unassembled WGS sequence"/>
</dbReference>
<dbReference type="VEuPathDB" id="TriTrypDB:ECC02_010714"/>
<dbReference type="InterPro" id="IPR036278">
    <property type="entry name" value="Sialidase_sf"/>
</dbReference>
<evidence type="ECO:0000259" key="1">
    <source>
        <dbReference type="Pfam" id="PF13859"/>
    </source>
</evidence>
<accession>A0A7J6XR94</accession>
<dbReference type="GO" id="GO:0004308">
    <property type="term" value="F:exo-alpha-sialidase activity"/>
    <property type="evidence" value="ECO:0007669"/>
    <property type="project" value="InterPro"/>
</dbReference>